<organism evidence="1 2">
    <name type="scientific">Smallanthus sonchifolius</name>
    <dbReference type="NCBI Taxonomy" id="185202"/>
    <lineage>
        <taxon>Eukaryota</taxon>
        <taxon>Viridiplantae</taxon>
        <taxon>Streptophyta</taxon>
        <taxon>Embryophyta</taxon>
        <taxon>Tracheophyta</taxon>
        <taxon>Spermatophyta</taxon>
        <taxon>Magnoliopsida</taxon>
        <taxon>eudicotyledons</taxon>
        <taxon>Gunneridae</taxon>
        <taxon>Pentapetalae</taxon>
        <taxon>asterids</taxon>
        <taxon>campanulids</taxon>
        <taxon>Asterales</taxon>
        <taxon>Asteraceae</taxon>
        <taxon>Asteroideae</taxon>
        <taxon>Heliantheae alliance</taxon>
        <taxon>Millerieae</taxon>
        <taxon>Smallanthus</taxon>
    </lineage>
</organism>
<accession>A0ACB9J0K7</accession>
<comment type="caution">
    <text evidence="1">The sequence shown here is derived from an EMBL/GenBank/DDBJ whole genome shotgun (WGS) entry which is preliminary data.</text>
</comment>
<sequence length="101" mass="11858">MELAAQCNVHGKPLSYIFWKIGMQYFILFKRERAQRRKGQRLRPNGNGQRTKGSELADRKGEKNIKYQYCFDSFFNQFFAMELESSPLSFSLKLASISLQH</sequence>
<name>A0ACB9J0K7_9ASTR</name>
<keyword evidence="2" id="KW-1185">Reference proteome</keyword>
<evidence type="ECO:0000313" key="2">
    <source>
        <dbReference type="Proteomes" id="UP001056120"/>
    </source>
</evidence>
<reference evidence="1 2" key="2">
    <citation type="journal article" date="2022" name="Mol. Ecol. Resour.">
        <title>The genomes of chicory, endive, great burdock and yacon provide insights into Asteraceae paleo-polyploidization history and plant inulin production.</title>
        <authorList>
            <person name="Fan W."/>
            <person name="Wang S."/>
            <person name="Wang H."/>
            <person name="Wang A."/>
            <person name="Jiang F."/>
            <person name="Liu H."/>
            <person name="Zhao H."/>
            <person name="Xu D."/>
            <person name="Zhang Y."/>
        </authorList>
    </citation>
    <scope>NUCLEOTIDE SEQUENCE [LARGE SCALE GENOMIC DNA]</scope>
    <source>
        <strain evidence="2">cv. Yunnan</strain>
        <tissue evidence="1">Leaves</tissue>
    </source>
</reference>
<evidence type="ECO:0000313" key="1">
    <source>
        <dbReference type="EMBL" id="KAI3813478.1"/>
    </source>
</evidence>
<proteinExistence type="predicted"/>
<reference evidence="2" key="1">
    <citation type="journal article" date="2022" name="Mol. Ecol. Resour.">
        <title>The genomes of chicory, endive, great burdock and yacon provide insights into Asteraceae palaeo-polyploidization history and plant inulin production.</title>
        <authorList>
            <person name="Fan W."/>
            <person name="Wang S."/>
            <person name="Wang H."/>
            <person name="Wang A."/>
            <person name="Jiang F."/>
            <person name="Liu H."/>
            <person name="Zhao H."/>
            <person name="Xu D."/>
            <person name="Zhang Y."/>
        </authorList>
    </citation>
    <scope>NUCLEOTIDE SEQUENCE [LARGE SCALE GENOMIC DNA]</scope>
    <source>
        <strain evidence="2">cv. Yunnan</strain>
    </source>
</reference>
<protein>
    <submittedName>
        <fullName evidence="1">Uncharacterized protein</fullName>
    </submittedName>
</protein>
<gene>
    <name evidence="1" type="ORF">L1987_18203</name>
</gene>
<dbReference type="EMBL" id="CM042023">
    <property type="protein sequence ID" value="KAI3813478.1"/>
    <property type="molecule type" value="Genomic_DNA"/>
</dbReference>
<dbReference type="Proteomes" id="UP001056120">
    <property type="component" value="Linkage Group LG06"/>
</dbReference>